<dbReference type="PATRIC" id="fig|1088721.3.peg.1568"/>
<dbReference type="eggNOG" id="COG1538">
    <property type="taxonomic scope" value="Bacteria"/>
</dbReference>
<feature type="chain" id="PRO_5003487966" evidence="2">
    <location>
        <begin position="19"/>
        <end position="404"/>
    </location>
</feature>
<keyword evidence="3" id="KW-0449">Lipoprotein</keyword>
<comment type="caution">
    <text evidence="3">The sequence shown here is derived from an EMBL/GenBank/DDBJ whole genome shotgun (WGS) entry which is preliminary data.</text>
</comment>
<dbReference type="OrthoDB" id="7494745at2"/>
<proteinExistence type="predicted"/>
<dbReference type="GO" id="GO:0015562">
    <property type="term" value="F:efflux transmembrane transporter activity"/>
    <property type="evidence" value="ECO:0007669"/>
    <property type="project" value="InterPro"/>
</dbReference>
<evidence type="ECO:0000313" key="4">
    <source>
        <dbReference type="Proteomes" id="UP000004030"/>
    </source>
</evidence>
<feature type="signal peptide" evidence="2">
    <location>
        <begin position="1"/>
        <end position="18"/>
    </location>
</feature>
<keyword evidence="4" id="KW-1185">Reference proteome</keyword>
<organism evidence="3 4">
    <name type="scientific">Novosphingobium pentaromativorans US6-1</name>
    <dbReference type="NCBI Taxonomy" id="1088721"/>
    <lineage>
        <taxon>Bacteria</taxon>
        <taxon>Pseudomonadati</taxon>
        <taxon>Pseudomonadota</taxon>
        <taxon>Alphaproteobacteria</taxon>
        <taxon>Sphingomonadales</taxon>
        <taxon>Sphingomonadaceae</taxon>
        <taxon>Novosphingobium</taxon>
    </lineage>
</organism>
<dbReference type="Gene3D" id="1.20.1600.10">
    <property type="entry name" value="Outer membrane efflux proteins (OEP)"/>
    <property type="match status" value="1"/>
</dbReference>
<evidence type="ECO:0000256" key="1">
    <source>
        <dbReference type="SAM" id="Coils"/>
    </source>
</evidence>
<feature type="coiled-coil region" evidence="1">
    <location>
        <begin position="182"/>
        <end position="209"/>
    </location>
</feature>
<reference evidence="3 4" key="1">
    <citation type="journal article" date="2012" name="J. Bacteriol.">
        <title>Genome sequence of benzo(a)pyrene-degrading bacterium Novosphingobium pentaromativorans US6-1.</title>
        <authorList>
            <person name="Luo Y.R."/>
            <person name="Kang S.G."/>
            <person name="Kim S.J."/>
            <person name="Kim M.R."/>
            <person name="Li N."/>
            <person name="Lee J.H."/>
            <person name="Kwon K.K."/>
        </authorList>
    </citation>
    <scope>NUCLEOTIDE SEQUENCE [LARGE SCALE GENOMIC DNA]</scope>
    <source>
        <strain evidence="3 4">US6-1</strain>
    </source>
</reference>
<dbReference type="Proteomes" id="UP000004030">
    <property type="component" value="Unassembled WGS sequence"/>
</dbReference>
<dbReference type="SUPFAM" id="SSF56954">
    <property type="entry name" value="Outer membrane efflux proteins (OEP)"/>
    <property type="match status" value="1"/>
</dbReference>
<dbReference type="InterPro" id="IPR010131">
    <property type="entry name" value="MdtP/NodT-like"/>
</dbReference>
<name>G6EB67_9SPHN</name>
<sequence length="404" mass="42649">MAATVLALLLAGCSAAQTELGSLQADANPAEAGSSVPATGDSEWQPLWWQTAGDPVLTDLVERGLNANPSLVCDSLSLQAKELQADAAARRLGTRLQRLFNASAKNADEAASQARAYRHAHRRAHVAADIAAAYFEVRRLQEIFALREKMVEQFSDNAEIAGFRREAGLVPGLDTGLAGSLVSVTQNDLDAARERLDAAMRELARLTGMEPEGLSAVLSGEGHVPDIAANVAGTERLSVAHRADLLALENSLIADMTRQKVTQEDLDAVLAGDTETAPADSPAALAVAKYREAQGDAYAEMTRDREAVAAAAARQAKLENSVRGARMTAKDARLAYRSGTGNFSTLYVAEAAALAVEEARIRARADLATASIRLWTAQGRGWSEADLAAPAPGVGILPEVTVCE</sequence>
<accession>G6EB67</accession>
<gene>
    <name evidence="3" type="ORF">NSU_1588</name>
</gene>
<dbReference type="AlphaFoldDB" id="G6EB67"/>
<evidence type="ECO:0000313" key="3">
    <source>
        <dbReference type="EMBL" id="EHJ61426.1"/>
    </source>
</evidence>
<protein>
    <submittedName>
        <fullName evidence="3">RND efflux system, outer membrane lipoprotein,NodT</fullName>
    </submittedName>
</protein>
<dbReference type="PANTHER" id="PTHR30203">
    <property type="entry name" value="OUTER MEMBRANE CATION EFFLUX PROTEIN"/>
    <property type="match status" value="1"/>
</dbReference>
<dbReference type="KEGG" id="npn:JI59_12165"/>
<keyword evidence="2" id="KW-0732">Signal</keyword>
<dbReference type="EMBL" id="AGFM01000019">
    <property type="protein sequence ID" value="EHJ61426.1"/>
    <property type="molecule type" value="Genomic_DNA"/>
</dbReference>
<keyword evidence="1" id="KW-0175">Coiled coil</keyword>
<evidence type="ECO:0000256" key="2">
    <source>
        <dbReference type="SAM" id="SignalP"/>
    </source>
</evidence>
<dbReference type="STRING" id="1088721.JI59_12165"/>